<dbReference type="Gene3D" id="3.30.200.20">
    <property type="entry name" value="Phosphorylase Kinase, domain 1"/>
    <property type="match status" value="1"/>
</dbReference>
<dbReference type="InterPro" id="IPR017441">
    <property type="entry name" value="Protein_kinase_ATP_BS"/>
</dbReference>
<evidence type="ECO:0000256" key="1">
    <source>
        <dbReference type="ARBA" id="ARBA00022679"/>
    </source>
</evidence>
<evidence type="ECO:0000256" key="6">
    <source>
        <dbReference type="PROSITE-ProRule" id="PRU10141"/>
    </source>
</evidence>
<dbReference type="PANTHER" id="PTHR11042:SF136">
    <property type="entry name" value="EIF-2-ALPHA KINASE GCN2"/>
    <property type="match status" value="1"/>
</dbReference>
<dbReference type="SUPFAM" id="SSF56112">
    <property type="entry name" value="Protein kinase-like (PK-like)"/>
    <property type="match status" value="1"/>
</dbReference>
<dbReference type="InterPro" id="IPR000719">
    <property type="entry name" value="Prot_kinase_dom"/>
</dbReference>
<dbReference type="Gene3D" id="1.10.510.10">
    <property type="entry name" value="Transferase(Phosphotransferase) domain 1"/>
    <property type="match status" value="1"/>
</dbReference>
<evidence type="ECO:0000259" key="8">
    <source>
        <dbReference type="PROSITE" id="PS50011"/>
    </source>
</evidence>
<comment type="similarity">
    <text evidence="5">Belongs to the protein kinase superfamily. Ser/Thr protein kinase family. GCN2 subfamily.</text>
</comment>
<dbReference type="GO" id="GO:0005524">
    <property type="term" value="F:ATP binding"/>
    <property type="evidence" value="ECO:0007669"/>
    <property type="project" value="UniProtKB-UniRule"/>
</dbReference>
<feature type="non-terminal residue" evidence="9">
    <location>
        <position position="374"/>
    </location>
</feature>
<dbReference type="AlphaFoldDB" id="A0A4P9XYM1"/>
<evidence type="ECO:0000256" key="4">
    <source>
        <dbReference type="ARBA" id="ARBA00022840"/>
    </source>
</evidence>
<dbReference type="SMART" id="SM00220">
    <property type="entry name" value="S_TKc"/>
    <property type="match status" value="1"/>
</dbReference>
<dbReference type="EMBL" id="KZ988880">
    <property type="protein sequence ID" value="RKP11474.1"/>
    <property type="molecule type" value="Genomic_DNA"/>
</dbReference>
<keyword evidence="7" id="KW-0723">Serine/threonine-protein kinase</keyword>
<sequence>MGPLHSLSSASSSSGAFLTSPSSLSPLDPSLPHPSSVSPSANTSFHAPVPSRYVADFEEIEFLGRGGFGEVVKVRNRLDDRLYAIKRILVAPGDRKIFREVKLLSRLHHQHVVRYYTTWMEDGSHHSRIHSSDQTIYPSKVLFIQMEFCDGQTLRDAIDVGIQLQSEGDVWRVFRQIIDALIHIHAQGIVHRDLKPSNIFMDTSGNVKIGDFGLATSSQALIDEGTPRELADSMATTMTGGMGGGTGGIMGYSSLTSGVGTSFYLSPEMTSNKHLGVKYTQKVDIYSLGIIFFEMCYPFSTAMERAKTLIDLRDSKVILPQDFPMDRMRNQALVIQWLLRHPPAERPTSLELSRSNLLPPQMEDAYLEEVARTI</sequence>
<reference evidence="10" key="1">
    <citation type="journal article" date="2018" name="Nat. Microbiol.">
        <title>Leveraging single-cell genomics to expand the fungal tree of life.</title>
        <authorList>
            <person name="Ahrendt S.R."/>
            <person name="Quandt C.A."/>
            <person name="Ciobanu D."/>
            <person name="Clum A."/>
            <person name="Salamov A."/>
            <person name="Andreopoulos B."/>
            <person name="Cheng J.F."/>
            <person name="Woyke T."/>
            <person name="Pelin A."/>
            <person name="Henrissat B."/>
            <person name="Reynolds N.K."/>
            <person name="Benny G.L."/>
            <person name="Smith M.E."/>
            <person name="James T.Y."/>
            <person name="Grigoriev I.V."/>
        </authorList>
    </citation>
    <scope>NUCLEOTIDE SEQUENCE [LARGE SCALE GENOMIC DNA]</scope>
</reference>
<evidence type="ECO:0000256" key="5">
    <source>
        <dbReference type="ARBA" id="ARBA00037982"/>
    </source>
</evidence>
<evidence type="ECO:0000313" key="10">
    <source>
        <dbReference type="Proteomes" id="UP000267251"/>
    </source>
</evidence>
<dbReference type="OrthoDB" id="341578at2759"/>
<keyword evidence="4 6" id="KW-0067">ATP-binding</keyword>
<keyword evidence="2 6" id="KW-0547">Nucleotide-binding</keyword>
<protein>
    <submittedName>
        <fullName evidence="9">Kinase-like domain-containing protein</fullName>
    </submittedName>
</protein>
<dbReference type="GO" id="GO:0005634">
    <property type="term" value="C:nucleus"/>
    <property type="evidence" value="ECO:0007669"/>
    <property type="project" value="TreeGrafter"/>
</dbReference>
<keyword evidence="3 9" id="KW-0418">Kinase</keyword>
<dbReference type="Proteomes" id="UP000267251">
    <property type="component" value="Unassembled WGS sequence"/>
</dbReference>
<dbReference type="GO" id="GO:1990625">
    <property type="term" value="P:negative regulation of cytoplasmic translational initiation in response to stress"/>
    <property type="evidence" value="ECO:0007669"/>
    <property type="project" value="TreeGrafter"/>
</dbReference>
<dbReference type="InterPro" id="IPR011009">
    <property type="entry name" value="Kinase-like_dom_sf"/>
</dbReference>
<feature type="binding site" evidence="6">
    <location>
        <position position="86"/>
    </location>
    <ligand>
        <name>ATP</name>
        <dbReference type="ChEBI" id="CHEBI:30616"/>
    </ligand>
</feature>
<feature type="domain" description="Protein kinase" evidence="8">
    <location>
        <begin position="57"/>
        <end position="358"/>
    </location>
</feature>
<dbReference type="CDD" id="cd14046">
    <property type="entry name" value="STKc_EIF2AK4_GCN2_rpt2"/>
    <property type="match status" value="1"/>
</dbReference>
<dbReference type="InterPro" id="IPR050339">
    <property type="entry name" value="CC_SR_Kinase"/>
</dbReference>
<keyword evidence="1" id="KW-0808">Transferase</keyword>
<keyword evidence="10" id="KW-1185">Reference proteome</keyword>
<organism evidence="9 10">
    <name type="scientific">Piptocephalis cylindrospora</name>
    <dbReference type="NCBI Taxonomy" id="1907219"/>
    <lineage>
        <taxon>Eukaryota</taxon>
        <taxon>Fungi</taxon>
        <taxon>Fungi incertae sedis</taxon>
        <taxon>Zoopagomycota</taxon>
        <taxon>Zoopagomycotina</taxon>
        <taxon>Zoopagomycetes</taxon>
        <taxon>Zoopagales</taxon>
        <taxon>Piptocephalidaceae</taxon>
        <taxon>Piptocephalis</taxon>
    </lineage>
</organism>
<evidence type="ECO:0000313" key="9">
    <source>
        <dbReference type="EMBL" id="RKP11474.1"/>
    </source>
</evidence>
<dbReference type="GO" id="GO:0004694">
    <property type="term" value="F:eukaryotic translation initiation factor 2alpha kinase activity"/>
    <property type="evidence" value="ECO:0007669"/>
    <property type="project" value="TreeGrafter"/>
</dbReference>
<dbReference type="PROSITE" id="PS00107">
    <property type="entry name" value="PROTEIN_KINASE_ATP"/>
    <property type="match status" value="1"/>
</dbReference>
<dbReference type="InterPro" id="IPR008271">
    <property type="entry name" value="Ser/Thr_kinase_AS"/>
</dbReference>
<proteinExistence type="inferred from homology"/>
<accession>A0A4P9XYM1</accession>
<dbReference type="PANTHER" id="PTHR11042">
    <property type="entry name" value="EUKARYOTIC TRANSLATION INITIATION FACTOR 2-ALPHA KINASE EIF2-ALPHA KINASE -RELATED"/>
    <property type="match status" value="1"/>
</dbReference>
<name>A0A4P9XYM1_9FUNG</name>
<gene>
    <name evidence="9" type="ORF">BJ684DRAFT_12876</name>
</gene>
<evidence type="ECO:0000256" key="3">
    <source>
        <dbReference type="ARBA" id="ARBA00022777"/>
    </source>
</evidence>
<dbReference type="GO" id="GO:0005829">
    <property type="term" value="C:cytosol"/>
    <property type="evidence" value="ECO:0007669"/>
    <property type="project" value="TreeGrafter"/>
</dbReference>
<dbReference type="Pfam" id="PF00069">
    <property type="entry name" value="Pkinase"/>
    <property type="match status" value="1"/>
</dbReference>
<dbReference type="PROSITE" id="PS00108">
    <property type="entry name" value="PROTEIN_KINASE_ST"/>
    <property type="match status" value="1"/>
</dbReference>
<dbReference type="PROSITE" id="PS50011">
    <property type="entry name" value="PROTEIN_KINASE_DOM"/>
    <property type="match status" value="1"/>
</dbReference>
<evidence type="ECO:0000256" key="2">
    <source>
        <dbReference type="ARBA" id="ARBA00022741"/>
    </source>
</evidence>
<evidence type="ECO:0000256" key="7">
    <source>
        <dbReference type="RuleBase" id="RU000304"/>
    </source>
</evidence>